<reference evidence="18 19" key="1">
    <citation type="submission" date="2018-06" db="EMBL/GenBank/DDBJ databases">
        <authorList>
            <consortium name="Pathogen Informatics"/>
            <person name="Doyle S."/>
        </authorList>
    </citation>
    <scope>NUCLEOTIDE SEQUENCE [LARGE SCALE GENOMIC DNA]</scope>
    <source>
        <strain evidence="18 19">NCTC7928</strain>
    </source>
</reference>
<keyword evidence="8" id="KW-0249">Electron transport</keyword>
<accession>A0A376LJ08</accession>
<feature type="transmembrane region" description="Helical" evidence="17">
    <location>
        <begin position="108"/>
        <end position="128"/>
    </location>
</feature>
<evidence type="ECO:0000256" key="2">
    <source>
        <dbReference type="ARBA" id="ARBA00008079"/>
    </source>
</evidence>
<dbReference type="Gene3D" id="1.20.120.80">
    <property type="entry name" value="Cytochrome c oxidase, subunit III, four-helix bundle"/>
    <property type="match status" value="1"/>
</dbReference>
<evidence type="ECO:0000313" key="18">
    <source>
        <dbReference type="EMBL" id="STF44257.1"/>
    </source>
</evidence>
<feature type="transmembrane region" description="Helical" evidence="17">
    <location>
        <begin position="20"/>
        <end position="51"/>
    </location>
</feature>
<evidence type="ECO:0000256" key="9">
    <source>
        <dbReference type="ARBA" id="ARBA00022989"/>
    </source>
</evidence>
<feature type="transmembrane region" description="Helical" evidence="17">
    <location>
        <begin position="135"/>
        <end position="159"/>
    </location>
</feature>
<evidence type="ECO:0000256" key="14">
    <source>
        <dbReference type="ARBA" id="ARBA00030211"/>
    </source>
</evidence>
<evidence type="ECO:0000256" key="16">
    <source>
        <dbReference type="ARBA" id="ARBA00032185"/>
    </source>
</evidence>
<sequence length="200" mass="21794">MEIYEFHHLIVNGMGPDRSGFLSAFFALVGTHGLHVTSGLIWMAVLMVQIARRGLTSTNRTRIMCLSLFLALPGCGLDLCVHCCLSDGGDVMSHSNVSGGASHGSVKTYMTGFILSIILTVIPFWMVMTGAASPAVILGTILAMAVVQVLVHLVCFLHMNTKSDEGWNMTAFVFTVLIIAILVVGSIWIMWNLNYNMMMH</sequence>
<gene>
    <name evidence="18" type="primary">cyoD</name>
    <name evidence="18" type="ORF">NCTC7928_04981</name>
</gene>
<dbReference type="InterPro" id="IPR014210">
    <property type="entry name" value="Cyt_o_ubiqinol_oxidase_su4"/>
</dbReference>
<evidence type="ECO:0000256" key="15">
    <source>
        <dbReference type="ARBA" id="ARBA00031887"/>
    </source>
</evidence>
<keyword evidence="9 17" id="KW-1133">Transmembrane helix</keyword>
<dbReference type="NCBIfam" id="TIGR02847">
    <property type="entry name" value="CyoD"/>
    <property type="match status" value="1"/>
</dbReference>
<organism evidence="18 19">
    <name type="scientific">Escherichia coli</name>
    <dbReference type="NCBI Taxonomy" id="562"/>
    <lineage>
        <taxon>Bacteria</taxon>
        <taxon>Pseudomonadati</taxon>
        <taxon>Pseudomonadota</taxon>
        <taxon>Gammaproteobacteria</taxon>
        <taxon>Enterobacterales</taxon>
        <taxon>Enterobacteriaceae</taxon>
        <taxon>Escherichia</taxon>
    </lineage>
</organism>
<evidence type="ECO:0000256" key="3">
    <source>
        <dbReference type="ARBA" id="ARBA00011700"/>
    </source>
</evidence>
<dbReference type="InterPro" id="IPR050968">
    <property type="entry name" value="Cytochrome_c_oxidase_bac_sub4"/>
</dbReference>
<dbReference type="GO" id="GO:0019646">
    <property type="term" value="P:aerobic electron transport chain"/>
    <property type="evidence" value="ECO:0007669"/>
    <property type="project" value="TreeGrafter"/>
</dbReference>
<dbReference type="GO" id="GO:0005886">
    <property type="term" value="C:plasma membrane"/>
    <property type="evidence" value="ECO:0007669"/>
    <property type="project" value="UniProtKB-SubCell"/>
</dbReference>
<dbReference type="Pfam" id="PF03626">
    <property type="entry name" value="COX4_pro"/>
    <property type="match status" value="1"/>
</dbReference>
<dbReference type="InterPro" id="IPR013833">
    <property type="entry name" value="Cyt_c_oxidase_su3_a-hlx"/>
</dbReference>
<keyword evidence="5" id="KW-0813">Transport</keyword>
<evidence type="ECO:0000256" key="7">
    <source>
        <dbReference type="ARBA" id="ARBA00022692"/>
    </source>
</evidence>
<dbReference type="NCBIfam" id="NF007878">
    <property type="entry name" value="PRK10582.1"/>
    <property type="match status" value="1"/>
</dbReference>
<dbReference type="Proteomes" id="UP000254877">
    <property type="component" value="Unassembled WGS sequence"/>
</dbReference>
<name>A0A376LJ08_ECOLX</name>
<protein>
    <recommendedName>
        <fullName evidence="4">Cytochrome bo(3) ubiquinol oxidase subunit 4</fullName>
    </recommendedName>
    <alternativeName>
        <fullName evidence="16">Cytochrome o ubiquinol oxidase subunit 4</fullName>
    </alternativeName>
    <alternativeName>
        <fullName evidence="13">Oxidase bo(3) subunit 4</fullName>
    </alternativeName>
    <alternativeName>
        <fullName evidence="14">Ubiquinol oxidase polypeptide IV</fullName>
    </alternativeName>
    <alternativeName>
        <fullName evidence="15">Ubiquinol oxidase subunit 4</fullName>
    </alternativeName>
</protein>
<evidence type="ECO:0000256" key="5">
    <source>
        <dbReference type="ARBA" id="ARBA00022448"/>
    </source>
</evidence>
<feature type="transmembrane region" description="Helical" evidence="17">
    <location>
        <begin position="63"/>
        <end position="88"/>
    </location>
</feature>
<dbReference type="EMBL" id="UGAB01000002">
    <property type="protein sequence ID" value="STF44257.1"/>
    <property type="molecule type" value="Genomic_DNA"/>
</dbReference>
<keyword evidence="10" id="KW-0560">Oxidoreductase</keyword>
<keyword evidence="6" id="KW-1003">Cell membrane</keyword>
<dbReference type="GO" id="GO:0004129">
    <property type="term" value="F:cytochrome-c oxidase activity"/>
    <property type="evidence" value="ECO:0007669"/>
    <property type="project" value="InterPro"/>
</dbReference>
<evidence type="ECO:0000256" key="10">
    <source>
        <dbReference type="ARBA" id="ARBA00023002"/>
    </source>
</evidence>
<dbReference type="InterPro" id="IPR005171">
    <property type="entry name" value="Cyt_c_oxidase_su4_prok"/>
</dbReference>
<evidence type="ECO:0000256" key="11">
    <source>
        <dbReference type="ARBA" id="ARBA00023136"/>
    </source>
</evidence>
<evidence type="ECO:0000256" key="12">
    <source>
        <dbReference type="ARBA" id="ARBA00025694"/>
    </source>
</evidence>
<comment type="similarity">
    <text evidence="2">Belongs to the cytochrome c oxidase bacterial subunit 4 family.</text>
</comment>
<comment type="subunit">
    <text evidence="3">Heterooctamer of two A chains, two B chains, two C chains and two D chains.</text>
</comment>
<evidence type="ECO:0000256" key="1">
    <source>
        <dbReference type="ARBA" id="ARBA00004651"/>
    </source>
</evidence>
<dbReference type="PANTHER" id="PTHR36835">
    <property type="entry name" value="CYTOCHROME BO(3) UBIQUINOL OXIDASE SUBUNIT 4"/>
    <property type="match status" value="1"/>
</dbReference>
<feature type="transmembrane region" description="Helical" evidence="17">
    <location>
        <begin position="171"/>
        <end position="191"/>
    </location>
</feature>
<evidence type="ECO:0000256" key="13">
    <source>
        <dbReference type="ARBA" id="ARBA00030071"/>
    </source>
</evidence>
<keyword evidence="7 17" id="KW-0812">Transmembrane</keyword>
<dbReference type="SUPFAM" id="SSF81452">
    <property type="entry name" value="Cytochrome c oxidase subunit III-like"/>
    <property type="match status" value="1"/>
</dbReference>
<comment type="function">
    <text evidence="12">Cytochrome bo(3) ubiquinol terminal oxidase is the component of the aerobic respiratory chain of E.coli that predominates when cells are grown at high aeration. Has proton pump activity across the membrane in addition to electron transfer, pumping 2 protons/electron.</text>
</comment>
<dbReference type="InterPro" id="IPR035973">
    <property type="entry name" value="Cyt_c_oxidase_su3-like_sf"/>
</dbReference>
<dbReference type="PANTHER" id="PTHR36835:SF1">
    <property type="entry name" value="CYTOCHROME BO(3) UBIQUINOL OXIDASE SUBUNIT 4"/>
    <property type="match status" value="1"/>
</dbReference>
<evidence type="ECO:0000256" key="4">
    <source>
        <dbReference type="ARBA" id="ARBA00014689"/>
    </source>
</evidence>
<evidence type="ECO:0000313" key="19">
    <source>
        <dbReference type="Proteomes" id="UP000254877"/>
    </source>
</evidence>
<evidence type="ECO:0000256" key="8">
    <source>
        <dbReference type="ARBA" id="ARBA00022982"/>
    </source>
</evidence>
<dbReference type="GO" id="GO:0009486">
    <property type="term" value="F:cytochrome bo3 ubiquinol oxidase activity"/>
    <property type="evidence" value="ECO:0007669"/>
    <property type="project" value="InterPro"/>
</dbReference>
<evidence type="ECO:0000256" key="17">
    <source>
        <dbReference type="SAM" id="Phobius"/>
    </source>
</evidence>
<proteinExistence type="inferred from homology"/>
<evidence type="ECO:0000256" key="6">
    <source>
        <dbReference type="ARBA" id="ARBA00022475"/>
    </source>
</evidence>
<dbReference type="GO" id="GO:0015990">
    <property type="term" value="P:electron transport coupled proton transport"/>
    <property type="evidence" value="ECO:0007669"/>
    <property type="project" value="InterPro"/>
</dbReference>
<comment type="subcellular location">
    <subcellularLocation>
        <location evidence="1">Cell membrane</location>
        <topology evidence="1">Multi-pass membrane protein</topology>
    </subcellularLocation>
</comment>
<keyword evidence="11 17" id="KW-0472">Membrane</keyword>
<dbReference type="GO" id="GO:0009319">
    <property type="term" value="C:cytochrome o ubiquinol oxidase complex"/>
    <property type="evidence" value="ECO:0007669"/>
    <property type="project" value="TreeGrafter"/>
</dbReference>
<dbReference type="AlphaFoldDB" id="A0A376LJ08"/>